<reference evidence="7 8" key="1">
    <citation type="journal article" date="2023" name="G3 (Bethesda)">
        <title>A chromosome-level genome assembly of Zasmidium syzygii isolated from banana leaves.</title>
        <authorList>
            <person name="van Westerhoven A.C."/>
            <person name="Mehrabi R."/>
            <person name="Talebi R."/>
            <person name="Steentjes M.B.F."/>
            <person name="Corcolon B."/>
            <person name="Chong P.A."/>
            <person name="Kema G.H.J."/>
            <person name="Seidl M.F."/>
        </authorList>
    </citation>
    <scope>NUCLEOTIDE SEQUENCE [LARGE SCALE GENOMIC DNA]</scope>
    <source>
        <strain evidence="7 8">P124</strain>
    </source>
</reference>
<comment type="cofactor">
    <cofactor evidence="1">
        <name>FAD</name>
        <dbReference type="ChEBI" id="CHEBI:57692"/>
    </cofactor>
</comment>
<dbReference type="SUPFAM" id="SSF56425">
    <property type="entry name" value="Succinate dehydrogenase/fumarate reductase flavoprotein, catalytic domain"/>
    <property type="match status" value="1"/>
</dbReference>
<evidence type="ECO:0000256" key="2">
    <source>
        <dbReference type="ARBA" id="ARBA00022630"/>
    </source>
</evidence>
<dbReference type="InterPro" id="IPR003953">
    <property type="entry name" value="FAD-dep_OxRdtase_2_FAD-bd"/>
</dbReference>
<evidence type="ECO:0000256" key="1">
    <source>
        <dbReference type="ARBA" id="ARBA00001974"/>
    </source>
</evidence>
<feature type="region of interest" description="Disordered" evidence="5">
    <location>
        <begin position="381"/>
        <end position="403"/>
    </location>
</feature>
<keyword evidence="3" id="KW-0274">FAD</keyword>
<dbReference type="SUPFAM" id="SSF51905">
    <property type="entry name" value="FAD/NAD(P)-binding domain"/>
    <property type="match status" value="1"/>
</dbReference>
<dbReference type="InterPro" id="IPR027477">
    <property type="entry name" value="Succ_DH/fumarate_Rdtase_cat_sf"/>
</dbReference>
<keyword evidence="4" id="KW-0560">Oxidoreductase</keyword>
<gene>
    <name evidence="7" type="ORF">PRZ48_003767</name>
</gene>
<keyword evidence="8" id="KW-1185">Reference proteome</keyword>
<evidence type="ECO:0000256" key="3">
    <source>
        <dbReference type="ARBA" id="ARBA00022827"/>
    </source>
</evidence>
<evidence type="ECO:0000313" key="7">
    <source>
        <dbReference type="EMBL" id="KAK4505802.1"/>
    </source>
</evidence>
<evidence type="ECO:0000256" key="5">
    <source>
        <dbReference type="SAM" id="MobiDB-lite"/>
    </source>
</evidence>
<dbReference type="InterPro" id="IPR036188">
    <property type="entry name" value="FAD/NAD-bd_sf"/>
</dbReference>
<accession>A0ABR0EW02</accession>
<feature type="domain" description="FAD-dependent oxidoreductase 2 FAD-binding" evidence="6">
    <location>
        <begin position="8"/>
        <end position="368"/>
    </location>
</feature>
<dbReference type="Proteomes" id="UP001305779">
    <property type="component" value="Unassembled WGS sequence"/>
</dbReference>
<evidence type="ECO:0000259" key="6">
    <source>
        <dbReference type="Pfam" id="PF00890"/>
    </source>
</evidence>
<dbReference type="Pfam" id="PF00890">
    <property type="entry name" value="FAD_binding_2"/>
    <property type="match status" value="1"/>
</dbReference>
<dbReference type="PANTHER" id="PTHR43400">
    <property type="entry name" value="FUMARATE REDUCTASE"/>
    <property type="match status" value="1"/>
</dbReference>
<feature type="compositionally biased region" description="Basic and acidic residues" evidence="5">
    <location>
        <begin position="382"/>
        <end position="394"/>
    </location>
</feature>
<proteinExistence type="predicted"/>
<dbReference type="Gene3D" id="3.90.700.10">
    <property type="entry name" value="Succinate dehydrogenase/fumarate reductase flavoprotein, catalytic domain"/>
    <property type="match status" value="1"/>
</dbReference>
<protein>
    <recommendedName>
        <fullName evidence="6">FAD-dependent oxidoreductase 2 FAD-binding domain-containing protein</fullName>
    </recommendedName>
</protein>
<evidence type="ECO:0000313" key="8">
    <source>
        <dbReference type="Proteomes" id="UP001305779"/>
    </source>
</evidence>
<comment type="caution">
    <text evidence="7">The sequence shown here is derived from an EMBL/GenBank/DDBJ whole genome shotgun (WGS) entry which is preliminary data.</text>
</comment>
<sequence>MSNTYNFDVVVVGGGMTACIAALTAHEAGARVAMVEAAPRSERGGNSRFAGTVWRFVHKGRDHLKPLLDAKALERFDEATMEPYTAADFENDMLKKSGGRHGRDEIKTLVKHGYSAVEWLAGHGTPFELPFNLFVPRKAEKGKRVQLYPGVPVINRDNGRGLTDAVWAAVEKTNIKVFYESPAHDLIVKGNQILGITIRRDAAFDSFYGKVILACGGFEANPRMRRQYLGEGTELAIVRGTRFNTGRMLEQCLAAGAQAQGHWGGYHCAPLDINTPKVGNFDSLDAWERYAFPYCIMVNSNGQRFVDEGEDETSLIYSKIGAALAKEKDAKAFQILDQKTVRYLEPRYLSHGTRIEADTIQDLAKKLDINPSTLTKTITDFKTPHRADGSHGEQSHQLSSGNRKCWRMEDRKVLVETFEVVSQIARQSLS</sequence>
<organism evidence="7 8">
    <name type="scientific">Zasmidium cellare</name>
    <name type="common">Wine cellar mold</name>
    <name type="synonym">Racodium cellare</name>
    <dbReference type="NCBI Taxonomy" id="395010"/>
    <lineage>
        <taxon>Eukaryota</taxon>
        <taxon>Fungi</taxon>
        <taxon>Dikarya</taxon>
        <taxon>Ascomycota</taxon>
        <taxon>Pezizomycotina</taxon>
        <taxon>Dothideomycetes</taxon>
        <taxon>Dothideomycetidae</taxon>
        <taxon>Mycosphaerellales</taxon>
        <taxon>Mycosphaerellaceae</taxon>
        <taxon>Zasmidium</taxon>
    </lineage>
</organism>
<evidence type="ECO:0000256" key="4">
    <source>
        <dbReference type="ARBA" id="ARBA00023002"/>
    </source>
</evidence>
<keyword evidence="2" id="KW-0285">Flavoprotein</keyword>
<dbReference type="InterPro" id="IPR050315">
    <property type="entry name" value="FAD-oxidoreductase_2"/>
</dbReference>
<dbReference type="PANTHER" id="PTHR43400:SF7">
    <property type="entry name" value="FAD-DEPENDENT OXIDOREDUCTASE 2 FAD BINDING DOMAIN-CONTAINING PROTEIN"/>
    <property type="match status" value="1"/>
</dbReference>
<dbReference type="EMBL" id="JAXOVC010000002">
    <property type="protein sequence ID" value="KAK4505802.1"/>
    <property type="molecule type" value="Genomic_DNA"/>
</dbReference>
<name>A0ABR0EW02_ZASCE</name>
<dbReference type="Gene3D" id="3.50.50.60">
    <property type="entry name" value="FAD/NAD(P)-binding domain"/>
    <property type="match status" value="1"/>
</dbReference>